<dbReference type="eggNOG" id="ENOG502R3VT">
    <property type="taxonomic scope" value="Eukaryota"/>
</dbReference>
<dbReference type="AlphaFoldDB" id="A0A0D3EZV3"/>
<dbReference type="PANTHER" id="PTHR36483">
    <property type="entry name" value="OS02G0130700 PROTEIN"/>
    <property type="match status" value="1"/>
</dbReference>
<dbReference type="PaxDb" id="65489-OBART02G01380.1"/>
<name>A0A0D3EZV3_9ORYZ</name>
<dbReference type="PANTHER" id="PTHR36483:SF1">
    <property type="entry name" value="OS02G0130700 PROTEIN"/>
    <property type="match status" value="1"/>
</dbReference>
<reference evidence="1" key="2">
    <citation type="submission" date="2015-03" db="UniProtKB">
        <authorList>
            <consortium name="EnsemblPlants"/>
        </authorList>
    </citation>
    <scope>IDENTIFICATION</scope>
</reference>
<accession>A0A0D3EZV3</accession>
<dbReference type="EnsemblPlants" id="OBART02G01380.1">
    <property type="protein sequence ID" value="OBART02G01380.1"/>
    <property type="gene ID" value="OBART02G01380"/>
</dbReference>
<keyword evidence="2" id="KW-1185">Reference proteome</keyword>
<reference evidence="1" key="1">
    <citation type="journal article" date="2009" name="Rice">
        <title>De Novo Next Generation Sequencing of Plant Genomes.</title>
        <authorList>
            <person name="Rounsley S."/>
            <person name="Marri P.R."/>
            <person name="Yu Y."/>
            <person name="He R."/>
            <person name="Sisneros N."/>
            <person name="Goicoechea J.L."/>
            <person name="Lee S.J."/>
            <person name="Angelova A."/>
            <person name="Kudrna D."/>
            <person name="Luo M."/>
            <person name="Affourtit J."/>
            <person name="Desany B."/>
            <person name="Knight J."/>
            <person name="Niazi F."/>
            <person name="Egholm M."/>
            <person name="Wing R.A."/>
        </authorList>
    </citation>
    <scope>NUCLEOTIDE SEQUENCE [LARGE SCALE GENOMIC DNA]</scope>
    <source>
        <strain evidence="1">cv. IRGC 105608</strain>
    </source>
</reference>
<evidence type="ECO:0000313" key="1">
    <source>
        <dbReference type="EnsemblPlants" id="OBART02G01380.1"/>
    </source>
</evidence>
<proteinExistence type="predicted"/>
<evidence type="ECO:0000313" key="2">
    <source>
        <dbReference type="Proteomes" id="UP000026960"/>
    </source>
</evidence>
<sequence length="150" mass="16223">MVQWQQVGWLESEHGERQAAAAAAALALAPSSPPPAASPYGTSYHHRPKMEGRRAAAAVALCCILILLSGDQLHQVAAMSKFCRCYSQCYPDCRKNLPRFICPNKKKVAAGDCNRFCLLAICGMALNGQADVASCVDDCTKNPNLHTKFL</sequence>
<organism evidence="1">
    <name type="scientific">Oryza barthii</name>
    <dbReference type="NCBI Taxonomy" id="65489"/>
    <lineage>
        <taxon>Eukaryota</taxon>
        <taxon>Viridiplantae</taxon>
        <taxon>Streptophyta</taxon>
        <taxon>Embryophyta</taxon>
        <taxon>Tracheophyta</taxon>
        <taxon>Spermatophyta</taxon>
        <taxon>Magnoliopsida</taxon>
        <taxon>Liliopsida</taxon>
        <taxon>Poales</taxon>
        <taxon>Poaceae</taxon>
        <taxon>BOP clade</taxon>
        <taxon>Oryzoideae</taxon>
        <taxon>Oryzeae</taxon>
        <taxon>Oryzinae</taxon>
        <taxon>Oryza</taxon>
    </lineage>
</organism>
<dbReference type="Gramene" id="OBART02G01380.1">
    <property type="protein sequence ID" value="OBART02G01380.1"/>
    <property type="gene ID" value="OBART02G01380"/>
</dbReference>
<protein>
    <submittedName>
        <fullName evidence="1">Uncharacterized protein</fullName>
    </submittedName>
</protein>
<dbReference type="Proteomes" id="UP000026960">
    <property type="component" value="Chromosome 2"/>
</dbReference>